<dbReference type="EMBL" id="WJQU01000004">
    <property type="protein sequence ID" value="KAJ6634679.1"/>
    <property type="molecule type" value="Genomic_DNA"/>
</dbReference>
<keyword evidence="3" id="KW-1185">Reference proteome</keyword>
<dbReference type="AlphaFoldDB" id="A0A9Q0MPT3"/>
<organism evidence="2 3">
    <name type="scientific">Pseudolycoriella hygida</name>
    <dbReference type="NCBI Taxonomy" id="35572"/>
    <lineage>
        <taxon>Eukaryota</taxon>
        <taxon>Metazoa</taxon>
        <taxon>Ecdysozoa</taxon>
        <taxon>Arthropoda</taxon>
        <taxon>Hexapoda</taxon>
        <taxon>Insecta</taxon>
        <taxon>Pterygota</taxon>
        <taxon>Neoptera</taxon>
        <taxon>Endopterygota</taxon>
        <taxon>Diptera</taxon>
        <taxon>Nematocera</taxon>
        <taxon>Sciaroidea</taxon>
        <taxon>Sciaridae</taxon>
        <taxon>Pseudolycoriella</taxon>
    </lineage>
</organism>
<evidence type="ECO:0000313" key="2">
    <source>
        <dbReference type="EMBL" id="KAJ6634679.1"/>
    </source>
</evidence>
<evidence type="ECO:0000313" key="3">
    <source>
        <dbReference type="Proteomes" id="UP001151699"/>
    </source>
</evidence>
<reference evidence="2" key="1">
    <citation type="submission" date="2022-07" db="EMBL/GenBank/DDBJ databases">
        <authorList>
            <person name="Trinca V."/>
            <person name="Uliana J.V.C."/>
            <person name="Torres T.T."/>
            <person name="Ward R.J."/>
            <person name="Monesi N."/>
        </authorList>
    </citation>
    <scope>NUCLEOTIDE SEQUENCE</scope>
    <source>
        <strain evidence="2">HSMRA1968</strain>
        <tissue evidence="2">Whole embryos</tissue>
    </source>
</reference>
<accession>A0A9Q0MPT3</accession>
<feature type="region of interest" description="Disordered" evidence="1">
    <location>
        <begin position="29"/>
        <end position="60"/>
    </location>
</feature>
<sequence>MSSKDTSTKGMGGSGNSGGGCPWSCGGAGGAQKCPKTGAVGSKAQCTGSNKSGCNSGKSK</sequence>
<dbReference type="Proteomes" id="UP001151699">
    <property type="component" value="Chromosome C"/>
</dbReference>
<dbReference type="PROSITE" id="PS51257">
    <property type="entry name" value="PROKAR_LIPOPROTEIN"/>
    <property type="match status" value="1"/>
</dbReference>
<comment type="caution">
    <text evidence="2">The sequence shown here is derived from an EMBL/GenBank/DDBJ whole genome shotgun (WGS) entry which is preliminary data.</text>
</comment>
<evidence type="ECO:0000256" key="1">
    <source>
        <dbReference type="SAM" id="MobiDB-lite"/>
    </source>
</evidence>
<proteinExistence type="predicted"/>
<feature type="compositionally biased region" description="Low complexity" evidence="1">
    <location>
        <begin position="48"/>
        <end position="60"/>
    </location>
</feature>
<protein>
    <submittedName>
        <fullName evidence="2">Uncharacterized protein</fullName>
    </submittedName>
</protein>
<name>A0A9Q0MPT3_9DIPT</name>
<gene>
    <name evidence="2" type="ORF">Bhyg_13256</name>
</gene>